<reference evidence="1" key="2">
    <citation type="journal article" date="2015" name="Fish Shellfish Immunol.">
        <title>Early steps in the European eel (Anguilla anguilla)-Vibrio vulnificus interaction in the gills: Role of the RtxA13 toxin.</title>
        <authorList>
            <person name="Callol A."/>
            <person name="Pajuelo D."/>
            <person name="Ebbesson L."/>
            <person name="Teles M."/>
            <person name="MacKenzie S."/>
            <person name="Amaro C."/>
        </authorList>
    </citation>
    <scope>NUCLEOTIDE SEQUENCE</scope>
</reference>
<evidence type="ECO:0000313" key="1">
    <source>
        <dbReference type="EMBL" id="JAH17382.1"/>
    </source>
</evidence>
<reference evidence="1" key="1">
    <citation type="submission" date="2014-11" db="EMBL/GenBank/DDBJ databases">
        <authorList>
            <person name="Amaro Gonzalez C."/>
        </authorList>
    </citation>
    <scope>NUCLEOTIDE SEQUENCE</scope>
</reference>
<protein>
    <submittedName>
        <fullName evidence="1">Uncharacterized protein</fullName>
    </submittedName>
</protein>
<name>A0A0E9QLM9_ANGAN</name>
<dbReference type="EMBL" id="GBXM01091195">
    <property type="protein sequence ID" value="JAH17382.1"/>
    <property type="molecule type" value="Transcribed_RNA"/>
</dbReference>
<dbReference type="AlphaFoldDB" id="A0A0E9QLM9"/>
<organism evidence="1">
    <name type="scientific">Anguilla anguilla</name>
    <name type="common">European freshwater eel</name>
    <name type="synonym">Muraena anguilla</name>
    <dbReference type="NCBI Taxonomy" id="7936"/>
    <lineage>
        <taxon>Eukaryota</taxon>
        <taxon>Metazoa</taxon>
        <taxon>Chordata</taxon>
        <taxon>Craniata</taxon>
        <taxon>Vertebrata</taxon>
        <taxon>Euteleostomi</taxon>
        <taxon>Actinopterygii</taxon>
        <taxon>Neopterygii</taxon>
        <taxon>Teleostei</taxon>
        <taxon>Anguilliformes</taxon>
        <taxon>Anguillidae</taxon>
        <taxon>Anguilla</taxon>
    </lineage>
</organism>
<accession>A0A0E9QLM9</accession>
<sequence>MQYYPRQMNPSLTIVSIYHQFPSGQY</sequence>
<proteinExistence type="predicted"/>